<feature type="domain" description="Manganese/iron superoxide dismutase C-terminal" evidence="6">
    <location>
        <begin position="98"/>
        <end position="200"/>
    </location>
</feature>
<proteinExistence type="inferred from homology"/>
<dbReference type="Pfam" id="PF02777">
    <property type="entry name" value="Sod_Fe_C"/>
    <property type="match status" value="1"/>
</dbReference>
<keyword evidence="4 7" id="KW-0560">Oxidoreductase</keyword>
<sequence>MFTQVALPYGYADLEPHIDELTMVTHYTKHHAAYTNNLNAALDKDASLKDRTIEDILSNLDSIKDESLRTTVRNNGGGFANHNLYFATLSPNAKKSPSGILETRIKEGFGSLDALKDEIGKQAAGRFGSGWAFLVAHADGRLSVVNTPNQDSPLMLKNGGVPILGIDVWEHAYYLKYKNLRAEYIKAFWSVLDWSEVQKRYEQVIKYQ</sequence>
<dbReference type="PANTHER" id="PTHR43595:SF2">
    <property type="entry name" value="SMALL RIBOSOMAL SUBUNIT PROTEIN MS42"/>
    <property type="match status" value="1"/>
</dbReference>
<dbReference type="PIRSF" id="PIRSF000349">
    <property type="entry name" value="SODismutase"/>
    <property type="match status" value="1"/>
</dbReference>
<evidence type="ECO:0000256" key="4">
    <source>
        <dbReference type="ARBA" id="ARBA00023002"/>
    </source>
</evidence>
<dbReference type="FunFam" id="3.55.40.20:FF:000004">
    <property type="entry name" value="Superoxide dismutase [Fe]"/>
    <property type="match status" value="1"/>
</dbReference>
<dbReference type="GO" id="GO:0005737">
    <property type="term" value="C:cytoplasm"/>
    <property type="evidence" value="ECO:0007669"/>
    <property type="project" value="TreeGrafter"/>
</dbReference>
<evidence type="ECO:0000256" key="1">
    <source>
        <dbReference type="ARBA" id="ARBA00008714"/>
    </source>
</evidence>
<dbReference type="EMBL" id="VSSQ01022679">
    <property type="protein sequence ID" value="MPM69154.1"/>
    <property type="molecule type" value="Genomic_DNA"/>
</dbReference>
<reference evidence="7" key="1">
    <citation type="submission" date="2019-08" db="EMBL/GenBank/DDBJ databases">
        <authorList>
            <person name="Kucharzyk K."/>
            <person name="Murdoch R.W."/>
            <person name="Higgins S."/>
            <person name="Loffler F."/>
        </authorList>
    </citation>
    <scope>NUCLEOTIDE SEQUENCE</scope>
</reference>
<dbReference type="PANTHER" id="PTHR43595">
    <property type="entry name" value="37S RIBOSOMAL PROTEIN S26, MITOCHONDRIAL"/>
    <property type="match status" value="1"/>
</dbReference>
<dbReference type="InterPro" id="IPR019832">
    <property type="entry name" value="Mn/Fe_SOD_C"/>
</dbReference>
<dbReference type="Gene3D" id="3.55.40.20">
    <property type="entry name" value="Iron/manganese superoxide dismutase, C-terminal domain"/>
    <property type="match status" value="1"/>
</dbReference>
<protein>
    <recommendedName>
        <fullName evidence="2">superoxide dismutase</fullName>
        <ecNumber evidence="2">1.15.1.1</ecNumber>
    </recommendedName>
</protein>
<comment type="similarity">
    <text evidence="1">Belongs to the iron/manganese superoxide dismutase family.</text>
</comment>
<dbReference type="InterPro" id="IPR019831">
    <property type="entry name" value="Mn/Fe_SOD_N"/>
</dbReference>
<dbReference type="InterPro" id="IPR036324">
    <property type="entry name" value="Mn/Fe_SOD_N_sf"/>
</dbReference>
<dbReference type="PRINTS" id="PR01703">
    <property type="entry name" value="MNSODISMTASE"/>
</dbReference>
<dbReference type="Gene3D" id="1.10.287.990">
    <property type="entry name" value="Fe,Mn superoxide dismutase (SOD) domain"/>
    <property type="match status" value="1"/>
</dbReference>
<keyword evidence="3" id="KW-0479">Metal-binding</keyword>
<dbReference type="PROSITE" id="PS00088">
    <property type="entry name" value="SOD_MN"/>
    <property type="match status" value="1"/>
</dbReference>
<dbReference type="SUPFAM" id="SSF54719">
    <property type="entry name" value="Fe,Mn superoxide dismutase (SOD), C-terminal domain"/>
    <property type="match status" value="1"/>
</dbReference>
<dbReference type="SUPFAM" id="SSF46609">
    <property type="entry name" value="Fe,Mn superoxide dismutase (SOD), N-terminal domain"/>
    <property type="match status" value="1"/>
</dbReference>
<dbReference type="GO" id="GO:0004784">
    <property type="term" value="F:superoxide dismutase activity"/>
    <property type="evidence" value="ECO:0007669"/>
    <property type="project" value="UniProtKB-EC"/>
</dbReference>
<dbReference type="InterPro" id="IPR036314">
    <property type="entry name" value="SOD_C_sf"/>
</dbReference>
<evidence type="ECO:0000256" key="3">
    <source>
        <dbReference type="ARBA" id="ARBA00022723"/>
    </source>
</evidence>
<dbReference type="GO" id="GO:0046872">
    <property type="term" value="F:metal ion binding"/>
    <property type="evidence" value="ECO:0007669"/>
    <property type="project" value="UniProtKB-KW"/>
</dbReference>
<evidence type="ECO:0000256" key="2">
    <source>
        <dbReference type="ARBA" id="ARBA00012682"/>
    </source>
</evidence>
<gene>
    <name evidence="7" type="primary">sodA_12</name>
    <name evidence="7" type="ORF">SDC9_116098</name>
</gene>
<name>A0A645C5C5_9ZZZZ</name>
<dbReference type="InterPro" id="IPR019833">
    <property type="entry name" value="Mn/Fe_SOD_BS"/>
</dbReference>
<organism evidence="7">
    <name type="scientific">bioreactor metagenome</name>
    <dbReference type="NCBI Taxonomy" id="1076179"/>
    <lineage>
        <taxon>unclassified sequences</taxon>
        <taxon>metagenomes</taxon>
        <taxon>ecological metagenomes</taxon>
    </lineage>
</organism>
<feature type="domain" description="Manganese/iron superoxide dismutase N-terminal" evidence="5">
    <location>
        <begin position="2"/>
        <end position="90"/>
    </location>
</feature>
<dbReference type="Pfam" id="PF00081">
    <property type="entry name" value="Sod_Fe_N"/>
    <property type="match status" value="1"/>
</dbReference>
<evidence type="ECO:0000313" key="7">
    <source>
        <dbReference type="EMBL" id="MPM69154.1"/>
    </source>
</evidence>
<dbReference type="AlphaFoldDB" id="A0A645C5C5"/>
<evidence type="ECO:0000259" key="5">
    <source>
        <dbReference type="Pfam" id="PF00081"/>
    </source>
</evidence>
<evidence type="ECO:0000259" key="6">
    <source>
        <dbReference type="Pfam" id="PF02777"/>
    </source>
</evidence>
<accession>A0A645C5C5</accession>
<comment type="caution">
    <text evidence="7">The sequence shown here is derived from an EMBL/GenBank/DDBJ whole genome shotgun (WGS) entry which is preliminary data.</text>
</comment>
<dbReference type="InterPro" id="IPR001189">
    <property type="entry name" value="Mn/Fe_SOD"/>
</dbReference>
<dbReference type="EC" id="1.15.1.1" evidence="2"/>